<sequence>MSSHTPRSTSLSRARRTLAGAHTAAEAASTRRTIPRRALLGGGLGLGALLTLAACTPADTSAVDLTGDPTPGGVLRYFEPQTWTTLFPPQAGFYPNGGIVNNITDRLLYQDEETLDLHPWIAEELPEVNENATEFVFRIREGVTYSDGTALDAANVAKNFDLFGLGDNARGLPISEQITNYAGSEVVDDRTVVFRFDAPAPGFPQATSTMNAGLLSNASLDLDSEGFGPGRATGIATSGPFYIAEEVVGTRLSVRVREDYDWAPPHIEHQGRAYLDGLDYLVNAEYSVRIGALVSGQADGVRDVQAPDEARIVERDIQLYAQPTNGINNGMSFRERDPILADVEVRRALTAAIDRDRIVSKLFTDNYPVATGILATNAAGYVEAPGAWAFDPEKADRILDEAGWERPADGGYRVKDGTQLSVRVNIALPQPRSREVQSLVQEDFRRVGARLLINEGDQAQQTIDSANLDRVQIYHSMVARADYDVVASQWSVNNRDAFLNRDPETDEWGDEEVERILAKVTGSARSEDREAAVAELQEHFIDQALVVPLFEEPQVFGFRRTVQGFGTEPVGRPRFYSVWLADPDRTADAEASAEGEAVRNRRSATGSHPLEGTEA</sequence>
<dbReference type="Pfam" id="PF00496">
    <property type="entry name" value="SBP_bac_5"/>
    <property type="match status" value="1"/>
</dbReference>
<dbReference type="InterPro" id="IPR039424">
    <property type="entry name" value="SBP_5"/>
</dbReference>
<dbReference type="PANTHER" id="PTHR30290:SF38">
    <property type="entry name" value="D,D-DIPEPTIDE-BINDING PERIPLASMIC PROTEIN DDPA-RELATED"/>
    <property type="match status" value="1"/>
</dbReference>
<dbReference type="PIRSF" id="PIRSF002741">
    <property type="entry name" value="MppA"/>
    <property type="match status" value="1"/>
</dbReference>
<dbReference type="NCBIfam" id="TIGR04028">
    <property type="entry name" value="SBP_KPN_01854"/>
    <property type="match status" value="1"/>
</dbReference>
<dbReference type="GO" id="GO:0043190">
    <property type="term" value="C:ATP-binding cassette (ABC) transporter complex"/>
    <property type="evidence" value="ECO:0007669"/>
    <property type="project" value="InterPro"/>
</dbReference>
<evidence type="ECO:0000256" key="2">
    <source>
        <dbReference type="SAM" id="MobiDB-lite"/>
    </source>
</evidence>
<gene>
    <name evidence="4" type="ORF">BJEO58_01044</name>
</gene>
<dbReference type="GO" id="GO:0042597">
    <property type="term" value="C:periplasmic space"/>
    <property type="evidence" value="ECO:0007669"/>
    <property type="project" value="UniProtKB-ARBA"/>
</dbReference>
<dbReference type="GO" id="GO:1904680">
    <property type="term" value="F:peptide transmembrane transporter activity"/>
    <property type="evidence" value="ECO:0007669"/>
    <property type="project" value="TreeGrafter"/>
</dbReference>
<name>A0A2H1L3N8_9MICO</name>
<keyword evidence="5" id="KW-1185">Reference proteome</keyword>
<evidence type="ECO:0000313" key="4">
    <source>
        <dbReference type="EMBL" id="SMY11459.1"/>
    </source>
</evidence>
<evidence type="ECO:0000259" key="3">
    <source>
        <dbReference type="Pfam" id="PF00496"/>
    </source>
</evidence>
<feature type="domain" description="Solute-binding protein family 5" evidence="3">
    <location>
        <begin position="117"/>
        <end position="497"/>
    </location>
</feature>
<dbReference type="InterPro" id="IPR030678">
    <property type="entry name" value="Peptide/Ni-bd"/>
</dbReference>
<dbReference type="InterPro" id="IPR023920">
    <property type="entry name" value="ABC_transptr_sub-bd_KPN01854"/>
</dbReference>
<dbReference type="SUPFAM" id="SSF53850">
    <property type="entry name" value="Periplasmic binding protein-like II"/>
    <property type="match status" value="1"/>
</dbReference>
<evidence type="ECO:0000313" key="5">
    <source>
        <dbReference type="Proteomes" id="UP000234462"/>
    </source>
</evidence>
<protein>
    <submittedName>
        <fullName evidence="4">Peptide/nickel transport system substrate-binding protein</fullName>
    </submittedName>
</protein>
<dbReference type="PROSITE" id="PS51318">
    <property type="entry name" value="TAT"/>
    <property type="match status" value="1"/>
</dbReference>
<dbReference type="GO" id="GO:0015833">
    <property type="term" value="P:peptide transport"/>
    <property type="evidence" value="ECO:0007669"/>
    <property type="project" value="TreeGrafter"/>
</dbReference>
<keyword evidence="1" id="KW-0732">Signal</keyword>
<dbReference type="PANTHER" id="PTHR30290">
    <property type="entry name" value="PERIPLASMIC BINDING COMPONENT OF ABC TRANSPORTER"/>
    <property type="match status" value="1"/>
</dbReference>
<dbReference type="EMBL" id="FXZM01000004">
    <property type="protein sequence ID" value="SMY11459.1"/>
    <property type="molecule type" value="Genomic_DNA"/>
</dbReference>
<evidence type="ECO:0000256" key="1">
    <source>
        <dbReference type="ARBA" id="ARBA00022729"/>
    </source>
</evidence>
<dbReference type="Proteomes" id="UP000234462">
    <property type="component" value="Unassembled WGS sequence"/>
</dbReference>
<dbReference type="CDD" id="cd08492">
    <property type="entry name" value="PBP2_NikA_DppA_OppA_like_15"/>
    <property type="match status" value="1"/>
</dbReference>
<reference evidence="5" key="1">
    <citation type="submission" date="2017-03" db="EMBL/GenBank/DDBJ databases">
        <authorList>
            <person name="Monnet C."/>
        </authorList>
    </citation>
    <scope>NUCLEOTIDE SEQUENCE [LARGE SCALE GENOMIC DNA]</scope>
    <source>
        <strain evidence="5">SJ5-8</strain>
    </source>
</reference>
<dbReference type="Gene3D" id="3.40.190.10">
    <property type="entry name" value="Periplasmic binding protein-like II"/>
    <property type="match status" value="1"/>
</dbReference>
<dbReference type="AlphaFoldDB" id="A0A2H1L3N8"/>
<proteinExistence type="predicted"/>
<accession>A0A2H1L3N8</accession>
<dbReference type="InterPro" id="IPR000914">
    <property type="entry name" value="SBP_5_dom"/>
</dbReference>
<feature type="compositionally biased region" description="Low complexity" evidence="2">
    <location>
        <begin position="7"/>
        <end position="30"/>
    </location>
</feature>
<feature type="region of interest" description="Disordered" evidence="2">
    <location>
        <begin position="586"/>
        <end position="615"/>
    </location>
</feature>
<organism evidence="4 5">
    <name type="scientific">Brevibacterium jeotgali</name>
    <dbReference type="NCBI Taxonomy" id="1262550"/>
    <lineage>
        <taxon>Bacteria</taxon>
        <taxon>Bacillati</taxon>
        <taxon>Actinomycetota</taxon>
        <taxon>Actinomycetes</taxon>
        <taxon>Micrococcales</taxon>
        <taxon>Brevibacteriaceae</taxon>
        <taxon>Brevibacterium</taxon>
    </lineage>
</organism>
<feature type="region of interest" description="Disordered" evidence="2">
    <location>
        <begin position="1"/>
        <end position="30"/>
    </location>
</feature>
<dbReference type="InterPro" id="IPR006311">
    <property type="entry name" value="TAT_signal"/>
</dbReference>
<dbReference type="Gene3D" id="3.10.105.10">
    <property type="entry name" value="Dipeptide-binding Protein, Domain 3"/>
    <property type="match status" value="1"/>
</dbReference>
<dbReference type="RefSeq" id="WP_246075908.1">
    <property type="nucleotide sequence ID" value="NZ_FXZM01000004.1"/>
</dbReference>